<organism evidence="2 3">
    <name type="scientific">Alcanivorax quisquiliarum</name>
    <dbReference type="NCBI Taxonomy" id="2933565"/>
    <lineage>
        <taxon>Bacteria</taxon>
        <taxon>Pseudomonadati</taxon>
        <taxon>Pseudomonadota</taxon>
        <taxon>Gammaproteobacteria</taxon>
        <taxon>Oceanospirillales</taxon>
        <taxon>Alcanivoracaceae</taxon>
        <taxon>Alcanivorax</taxon>
    </lineage>
</organism>
<sequence length="222" mass="24521">MQKQQRINKWVVAALLAGASTAAPMAAHAEISANLSVASQYLWRGQSLTSGGALSGGIDYAHDGGLYAGFWTSSEDEKTEYDLYGGYAGSAGRLHYDIGYTTYWYTEFGGDLNFQEAHLALAYGAFGVSGHFGVGDYGWGDGAEKNRDNYYTLSYEYQRFGALLGYYDLDDNDLRYTHLDLSYEVYDGLVFTASQVIDRADDDHPDAVSDNLQFVVSYTFTF</sequence>
<keyword evidence="3" id="KW-1185">Reference proteome</keyword>
<evidence type="ECO:0000313" key="3">
    <source>
        <dbReference type="Proteomes" id="UP001165524"/>
    </source>
</evidence>
<evidence type="ECO:0000256" key="1">
    <source>
        <dbReference type="SAM" id="SignalP"/>
    </source>
</evidence>
<evidence type="ECO:0000313" key="2">
    <source>
        <dbReference type="EMBL" id="MCK0537280.1"/>
    </source>
</evidence>
<feature type="chain" id="PRO_5046034231" evidence="1">
    <location>
        <begin position="30"/>
        <end position="222"/>
    </location>
</feature>
<feature type="signal peptide" evidence="1">
    <location>
        <begin position="1"/>
        <end position="29"/>
    </location>
</feature>
<reference evidence="2" key="1">
    <citation type="submission" date="2022-04" db="EMBL/GenBank/DDBJ databases">
        <title>Alcanivorax sp. CY1518 draft genome sequence.</title>
        <authorList>
            <person name="Zhao G."/>
            <person name="An M."/>
        </authorList>
    </citation>
    <scope>NUCLEOTIDE SEQUENCE</scope>
    <source>
        <strain evidence="2">CY1518</strain>
    </source>
</reference>
<dbReference type="InterPro" id="IPR010239">
    <property type="entry name" value="CHP02001"/>
</dbReference>
<dbReference type="Proteomes" id="UP001165524">
    <property type="component" value="Unassembled WGS sequence"/>
</dbReference>
<name>A0ABT0E620_9GAMM</name>
<comment type="caution">
    <text evidence="2">The sequence shown here is derived from an EMBL/GenBank/DDBJ whole genome shotgun (WGS) entry which is preliminary data.</text>
</comment>
<dbReference type="EMBL" id="JALKII010000003">
    <property type="protein sequence ID" value="MCK0537280.1"/>
    <property type="molecule type" value="Genomic_DNA"/>
</dbReference>
<proteinExistence type="predicted"/>
<dbReference type="NCBIfam" id="TIGR02001">
    <property type="entry name" value="gcw_chp"/>
    <property type="match status" value="1"/>
</dbReference>
<accession>A0ABT0E620</accession>
<dbReference type="RefSeq" id="WP_246950342.1">
    <property type="nucleotide sequence ID" value="NZ_JALKII010000003.1"/>
</dbReference>
<gene>
    <name evidence="2" type="ORF">MU846_06105</name>
</gene>
<keyword evidence="1" id="KW-0732">Signal</keyword>
<dbReference type="Pfam" id="PF09694">
    <property type="entry name" value="Gcw_chp"/>
    <property type="match status" value="1"/>
</dbReference>
<protein>
    <submittedName>
        <fullName evidence="2">TorF family putative porin</fullName>
    </submittedName>
</protein>